<sequence>MTIGGTGIVVLATAGFASSASADDGESLAGEVVAGVTGTVGEATAIAPPAIGAATQEFVTEVTAPISSEAEPAVQRAVEPPRDVAAPVVLGAVEPSAAVVEPAVRDVVAPAVVGVAPAVEQVVAPVAENVAAPVVEELTPVTNAVTDVLAPVVNGVVRPVTDALEPVSGPVTEVLVPLLPVADSPAPGLSQNPEVDDVPAGVNPGAGPSIDAGPAPSPVSSAAPPPDRAAGGAADASEAGRAVRVATAAPIAAGSQDGAVPGAVTDGSTSPSPPSRVPAPPGSAGTSHGAGSADADLARSLDLPPNDLSLSPAAAPPSAFLEVLLEISVAPD</sequence>
<organism evidence="3 4">
    <name type="scientific">Georgenia daeguensis</name>
    <dbReference type="NCBI Taxonomy" id="908355"/>
    <lineage>
        <taxon>Bacteria</taxon>
        <taxon>Bacillati</taxon>
        <taxon>Actinomycetota</taxon>
        <taxon>Actinomycetes</taxon>
        <taxon>Micrococcales</taxon>
        <taxon>Bogoriellaceae</taxon>
        <taxon>Georgenia</taxon>
    </lineage>
</organism>
<reference evidence="4" key="1">
    <citation type="journal article" date="2019" name="Int. J. Syst. Evol. Microbiol.">
        <title>The Global Catalogue of Microorganisms (GCM) 10K type strain sequencing project: providing services to taxonomists for standard genome sequencing and annotation.</title>
        <authorList>
            <consortium name="The Broad Institute Genomics Platform"/>
            <consortium name="The Broad Institute Genome Sequencing Center for Infectious Disease"/>
            <person name="Wu L."/>
            <person name="Ma J."/>
        </authorList>
    </citation>
    <scope>NUCLEOTIDE SEQUENCE [LARGE SCALE GENOMIC DNA]</scope>
    <source>
        <strain evidence="4">JCM 17459</strain>
    </source>
</reference>
<comment type="caution">
    <text evidence="3">The sequence shown here is derived from an EMBL/GenBank/DDBJ whole genome shotgun (WGS) entry which is preliminary data.</text>
</comment>
<gene>
    <name evidence="3" type="ORF">GCM10022262_12840</name>
</gene>
<accession>A0ABP8ESF8</accession>
<feature type="region of interest" description="Disordered" evidence="1">
    <location>
        <begin position="185"/>
        <end position="315"/>
    </location>
</feature>
<evidence type="ECO:0000313" key="3">
    <source>
        <dbReference type="EMBL" id="GAA4286925.1"/>
    </source>
</evidence>
<dbReference type="EMBL" id="BAABBA010000005">
    <property type="protein sequence ID" value="GAA4286925.1"/>
    <property type="molecule type" value="Genomic_DNA"/>
</dbReference>
<dbReference type="Proteomes" id="UP001499841">
    <property type="component" value="Unassembled WGS sequence"/>
</dbReference>
<evidence type="ECO:0000313" key="4">
    <source>
        <dbReference type="Proteomes" id="UP001499841"/>
    </source>
</evidence>
<keyword evidence="4" id="KW-1185">Reference proteome</keyword>
<proteinExistence type="predicted"/>
<feature type="compositionally biased region" description="Low complexity" evidence="1">
    <location>
        <begin position="211"/>
        <end position="253"/>
    </location>
</feature>
<feature type="compositionally biased region" description="Low complexity" evidence="1">
    <location>
        <begin position="282"/>
        <end position="293"/>
    </location>
</feature>
<evidence type="ECO:0000256" key="2">
    <source>
        <dbReference type="SAM" id="SignalP"/>
    </source>
</evidence>
<name>A0ABP8ESF8_9MICO</name>
<feature type="compositionally biased region" description="Pro residues" evidence="1">
    <location>
        <begin position="271"/>
        <end position="281"/>
    </location>
</feature>
<keyword evidence="2" id="KW-0732">Signal</keyword>
<evidence type="ECO:0000256" key="1">
    <source>
        <dbReference type="SAM" id="MobiDB-lite"/>
    </source>
</evidence>
<feature type="compositionally biased region" description="Low complexity" evidence="1">
    <location>
        <begin position="300"/>
        <end position="315"/>
    </location>
</feature>
<dbReference type="RefSeq" id="WP_345038979.1">
    <property type="nucleotide sequence ID" value="NZ_BAABBA010000005.1"/>
</dbReference>
<feature type="chain" id="PRO_5047043902" evidence="2">
    <location>
        <begin position="23"/>
        <end position="332"/>
    </location>
</feature>
<protein>
    <submittedName>
        <fullName evidence="3">Uncharacterized protein</fullName>
    </submittedName>
</protein>
<feature type="signal peptide" evidence="2">
    <location>
        <begin position="1"/>
        <end position="22"/>
    </location>
</feature>